<evidence type="ECO:0000256" key="4">
    <source>
        <dbReference type="ARBA" id="ARBA00011944"/>
    </source>
</evidence>
<evidence type="ECO:0000256" key="9">
    <source>
        <dbReference type="PIRNR" id="PIRNR006250"/>
    </source>
</evidence>
<evidence type="ECO:0000256" key="2">
    <source>
        <dbReference type="ARBA" id="ARBA00004893"/>
    </source>
</evidence>
<dbReference type="OrthoDB" id="9782546at2"/>
<dbReference type="GO" id="GO:0009435">
    <property type="term" value="P:NAD+ biosynthetic process"/>
    <property type="evidence" value="ECO:0007669"/>
    <property type="project" value="UniProtKB-UniPathway"/>
</dbReference>
<evidence type="ECO:0000313" key="13">
    <source>
        <dbReference type="Proteomes" id="UP000006176"/>
    </source>
</evidence>
<dbReference type="PANTHER" id="PTHR32179:SF3">
    <property type="entry name" value="NICOTINATE-NUCLEOTIDE PYROPHOSPHORYLASE [CARBOXYLATING]"/>
    <property type="match status" value="1"/>
</dbReference>
<dbReference type="KEGG" id="sba:Sulba_0257"/>
<evidence type="ECO:0000256" key="1">
    <source>
        <dbReference type="ARBA" id="ARBA00003237"/>
    </source>
</evidence>
<dbReference type="InterPro" id="IPR004393">
    <property type="entry name" value="NadC"/>
</dbReference>
<dbReference type="STRING" id="760154.Sulba_0257"/>
<sequence>MIKTFVKKALEEDIGRGDLFNLVGKNSFASANIICKDVGIFAGKPYVKALCKMNKLDITFYFKDGDTLQKGDLVARIEGKSKTILRCERTILNLMQHASGIASNVAQYKKVLQGYSLKLLDTRKTRPHLRIFEKYAIRCGGGNNHRMGLDDCLMLKDTHLQTINDLKSFIQEAREKIPFTCKIEIECEDVDFAKFAMQCGADIVMCDNMSHEAIAAVVAYKNSDFPHVLLEASGNITKDNIIQYAQTGVDAISSGSLIHHATWLDFSMKITHKTVA</sequence>
<evidence type="ECO:0000256" key="3">
    <source>
        <dbReference type="ARBA" id="ARBA00009400"/>
    </source>
</evidence>
<keyword evidence="5" id="KW-0662">Pyridine nucleotide biosynthesis</keyword>
<dbReference type="UniPathway" id="UPA00253">
    <property type="reaction ID" value="UER00331"/>
</dbReference>
<reference evidence="12 13" key="1">
    <citation type="submission" date="2012-06" db="EMBL/GenBank/DDBJ databases">
        <title>Complete sequence of Sulfurospirillum barnesii SES-3.</title>
        <authorList>
            <consortium name="US DOE Joint Genome Institute"/>
            <person name="Lucas S."/>
            <person name="Han J."/>
            <person name="Lapidus A."/>
            <person name="Cheng J.-F."/>
            <person name="Goodwin L."/>
            <person name="Pitluck S."/>
            <person name="Peters L."/>
            <person name="Ovchinnikova G."/>
            <person name="Lu M."/>
            <person name="Detter J.C."/>
            <person name="Han C."/>
            <person name="Tapia R."/>
            <person name="Land M."/>
            <person name="Hauser L."/>
            <person name="Kyrpides N."/>
            <person name="Ivanova N."/>
            <person name="Pagani I."/>
            <person name="Stolz J."/>
            <person name="Arkin A."/>
            <person name="Dehal P."/>
            <person name="Oremland R."/>
            <person name="Saltikov C."/>
            <person name="Basu P."/>
            <person name="Hollibaugh J."/>
            <person name="Newman D."/>
            <person name="Stolyar S."/>
            <person name="Hazen T."/>
            <person name="Woyke T."/>
        </authorList>
    </citation>
    <scope>NUCLEOTIDE SEQUENCE [LARGE SCALE GENOMIC DNA]</scope>
    <source>
        <strain evidence="13">ATCC 700032 / DSM 10660 / SES-3</strain>
    </source>
</reference>
<evidence type="ECO:0000256" key="8">
    <source>
        <dbReference type="ARBA" id="ARBA00033102"/>
    </source>
</evidence>
<dbReference type="InterPro" id="IPR036068">
    <property type="entry name" value="Nicotinate_pribotase-like_C"/>
</dbReference>
<proteinExistence type="inferred from homology"/>
<dbReference type="RefSeq" id="WP_014768466.1">
    <property type="nucleotide sequence ID" value="NC_018002.1"/>
</dbReference>
<name>I3XUG0_SULBS</name>
<dbReference type="InterPro" id="IPR013785">
    <property type="entry name" value="Aldolase_TIM"/>
</dbReference>
<dbReference type="FunFam" id="3.20.20.70:FF:000030">
    <property type="entry name" value="Nicotinate-nucleotide pyrophosphorylase, carboxylating"/>
    <property type="match status" value="1"/>
</dbReference>
<dbReference type="GO" id="GO:0005737">
    <property type="term" value="C:cytoplasm"/>
    <property type="evidence" value="ECO:0007669"/>
    <property type="project" value="TreeGrafter"/>
</dbReference>
<protein>
    <recommendedName>
        <fullName evidence="4">nicotinate-nucleotide diphosphorylase (carboxylating)</fullName>
        <ecNumber evidence="4">2.4.2.19</ecNumber>
    </recommendedName>
    <alternativeName>
        <fullName evidence="8">Quinolinate phosphoribosyltransferase [decarboxylating]</fullName>
    </alternativeName>
</protein>
<gene>
    <name evidence="12" type="ordered locus">Sulba_0257</name>
</gene>
<feature type="domain" description="Quinolinate phosphoribosyl transferase N-terminal" evidence="11">
    <location>
        <begin position="23"/>
        <end position="99"/>
    </location>
</feature>
<evidence type="ECO:0000256" key="7">
    <source>
        <dbReference type="ARBA" id="ARBA00022679"/>
    </source>
</evidence>
<dbReference type="InterPro" id="IPR037128">
    <property type="entry name" value="Quinolinate_PRibosylTase_N_sf"/>
</dbReference>
<dbReference type="InterPro" id="IPR027277">
    <property type="entry name" value="NadC/ModD"/>
</dbReference>
<dbReference type="InterPro" id="IPR022412">
    <property type="entry name" value="Quinolinate_PRibosylTrfase_N"/>
</dbReference>
<keyword evidence="6 9" id="KW-0328">Glycosyltransferase</keyword>
<dbReference type="GO" id="GO:0004514">
    <property type="term" value="F:nicotinate-nucleotide diphosphorylase (carboxylating) activity"/>
    <property type="evidence" value="ECO:0007669"/>
    <property type="project" value="UniProtKB-EC"/>
</dbReference>
<feature type="domain" description="Quinolinate phosphoribosyl transferase C-terminal" evidence="10">
    <location>
        <begin position="101"/>
        <end position="269"/>
    </location>
</feature>
<evidence type="ECO:0000259" key="11">
    <source>
        <dbReference type="Pfam" id="PF02749"/>
    </source>
</evidence>
<keyword evidence="13" id="KW-1185">Reference proteome</keyword>
<dbReference type="Proteomes" id="UP000006176">
    <property type="component" value="Chromosome"/>
</dbReference>
<evidence type="ECO:0000259" key="10">
    <source>
        <dbReference type="Pfam" id="PF01729"/>
    </source>
</evidence>
<dbReference type="eggNOG" id="COG0157">
    <property type="taxonomic scope" value="Bacteria"/>
</dbReference>
<dbReference type="NCBIfam" id="TIGR00078">
    <property type="entry name" value="nadC"/>
    <property type="match status" value="1"/>
</dbReference>
<comment type="similarity">
    <text evidence="3 9">Belongs to the NadC/ModD family.</text>
</comment>
<dbReference type="Gene3D" id="3.90.1170.20">
    <property type="entry name" value="Quinolinate phosphoribosyl transferase, N-terminal domain"/>
    <property type="match status" value="1"/>
</dbReference>
<dbReference type="CDD" id="cd01572">
    <property type="entry name" value="QPRTase"/>
    <property type="match status" value="1"/>
</dbReference>
<evidence type="ECO:0000256" key="5">
    <source>
        <dbReference type="ARBA" id="ARBA00022642"/>
    </source>
</evidence>
<dbReference type="PANTHER" id="PTHR32179">
    <property type="entry name" value="NICOTINATE-NUCLEOTIDE PYROPHOSPHORYLASE [CARBOXYLATING]"/>
    <property type="match status" value="1"/>
</dbReference>
<dbReference type="GO" id="GO:0034213">
    <property type="term" value="P:quinolinate catabolic process"/>
    <property type="evidence" value="ECO:0007669"/>
    <property type="project" value="TreeGrafter"/>
</dbReference>
<dbReference type="HOGENOM" id="CLU_039622_0_1_7"/>
<dbReference type="EC" id="2.4.2.19" evidence="4"/>
<dbReference type="EMBL" id="CP003333">
    <property type="protein sequence ID" value="AFL67584.1"/>
    <property type="molecule type" value="Genomic_DNA"/>
</dbReference>
<dbReference type="Pfam" id="PF01729">
    <property type="entry name" value="QRPTase_C"/>
    <property type="match status" value="1"/>
</dbReference>
<dbReference type="AlphaFoldDB" id="I3XUG0"/>
<evidence type="ECO:0000256" key="6">
    <source>
        <dbReference type="ARBA" id="ARBA00022676"/>
    </source>
</evidence>
<dbReference type="SUPFAM" id="SSF54675">
    <property type="entry name" value="Nicotinate/Quinolinate PRTase N-terminal domain-like"/>
    <property type="match status" value="1"/>
</dbReference>
<dbReference type="PATRIC" id="fig|760154.4.peg.254"/>
<evidence type="ECO:0000313" key="12">
    <source>
        <dbReference type="EMBL" id="AFL67584.1"/>
    </source>
</evidence>
<dbReference type="PIRSF" id="PIRSF006250">
    <property type="entry name" value="NadC_ModD"/>
    <property type="match status" value="1"/>
</dbReference>
<comment type="pathway">
    <text evidence="2">Cofactor biosynthesis; NAD(+) biosynthesis; nicotinate D-ribonucleotide from quinolinate: step 1/1.</text>
</comment>
<dbReference type="Pfam" id="PF02749">
    <property type="entry name" value="QRPTase_N"/>
    <property type="match status" value="1"/>
</dbReference>
<dbReference type="Gene3D" id="3.20.20.70">
    <property type="entry name" value="Aldolase class I"/>
    <property type="match status" value="1"/>
</dbReference>
<accession>I3XUG0</accession>
<dbReference type="InterPro" id="IPR002638">
    <property type="entry name" value="Quinolinate_PRibosylTrfase_C"/>
</dbReference>
<comment type="function">
    <text evidence="1">Involved in the catabolism of quinolinic acid (QA).</text>
</comment>
<keyword evidence="7 9" id="KW-0808">Transferase</keyword>
<dbReference type="SUPFAM" id="SSF51690">
    <property type="entry name" value="Nicotinate/Quinolinate PRTase C-terminal domain-like"/>
    <property type="match status" value="1"/>
</dbReference>
<organism evidence="12 13">
    <name type="scientific">Sulfurospirillum barnesii (strain ATCC 700032 / DSM 10660 / SES-3)</name>
    <dbReference type="NCBI Taxonomy" id="760154"/>
    <lineage>
        <taxon>Bacteria</taxon>
        <taxon>Pseudomonadati</taxon>
        <taxon>Campylobacterota</taxon>
        <taxon>Epsilonproteobacteria</taxon>
        <taxon>Campylobacterales</taxon>
        <taxon>Sulfurospirillaceae</taxon>
        <taxon>Sulfurospirillum</taxon>
    </lineage>
</organism>